<keyword evidence="11" id="KW-1185">Reference proteome</keyword>
<evidence type="ECO:0000256" key="5">
    <source>
        <dbReference type="ARBA" id="ARBA00022692"/>
    </source>
</evidence>
<evidence type="ECO:0000259" key="9">
    <source>
        <dbReference type="PROSITE" id="PS50850"/>
    </source>
</evidence>
<evidence type="ECO:0000256" key="3">
    <source>
        <dbReference type="ARBA" id="ARBA00022475"/>
    </source>
</evidence>
<keyword evidence="4" id="KW-0762">Sugar transport</keyword>
<dbReference type="InterPro" id="IPR005828">
    <property type="entry name" value="MFS_sugar_transport-like"/>
</dbReference>
<keyword evidence="5 8" id="KW-0812">Transmembrane</keyword>
<dbReference type="Proteomes" id="UP001075354">
    <property type="component" value="Chromosome 7"/>
</dbReference>
<feature type="transmembrane region" description="Helical" evidence="8">
    <location>
        <begin position="280"/>
        <end position="300"/>
    </location>
</feature>
<dbReference type="Gene3D" id="1.20.1250.20">
    <property type="entry name" value="MFS general substrate transporter like domains"/>
    <property type="match status" value="1"/>
</dbReference>
<sequence>MLTAGILFSYVIGAFSSFRALAIVCLTLPCLFFAAFFWLPDTPVYLLSRGRVPMAVRSLTWLRGGRVDLVDDELARLLANMREGPDEGGGGDGSPGVLVLLRQMVATKAACRALFIVMFLFTLQQFCGINAILSYTTMIFKEAGSSLTPAVATIVVGILQLTGVCSASVAVDRLGRRVLLVVSYVSMTVCLAILGGCFFMKNAGQDVTSIGWLPVVCLSLYAVTYAVGAGPVPFILVSELFPSSVRSLATSVSISFCSVLAFLVMKFFPSMNADIGKHGSMWVFAACSFVGALFAWFGVIETKGKPLAVIQHELEGRRPAPRTGPFAGGARTFSPAPGDIYYSQQGGEDEVEASV</sequence>
<comment type="caution">
    <text evidence="10">The sequence shown here is derived from an EMBL/GenBank/DDBJ whole genome shotgun (WGS) entry which is preliminary data.</text>
</comment>
<keyword evidence="3" id="KW-1003">Cell membrane</keyword>
<feature type="transmembrane region" description="Helical" evidence="8">
    <location>
        <begin position="212"/>
        <end position="236"/>
    </location>
</feature>
<comment type="subcellular location">
    <subcellularLocation>
        <location evidence="1">Cell membrane</location>
        <topology evidence="1">Multi-pass membrane protein</topology>
    </subcellularLocation>
</comment>
<dbReference type="InterPro" id="IPR005829">
    <property type="entry name" value="Sugar_transporter_CS"/>
</dbReference>
<feature type="transmembrane region" description="Helical" evidence="8">
    <location>
        <begin position="178"/>
        <end position="200"/>
    </location>
</feature>
<evidence type="ECO:0000256" key="8">
    <source>
        <dbReference type="SAM" id="Phobius"/>
    </source>
</evidence>
<evidence type="ECO:0000313" key="10">
    <source>
        <dbReference type="EMBL" id="KAJ1526078.1"/>
    </source>
</evidence>
<dbReference type="Pfam" id="PF00083">
    <property type="entry name" value="Sugar_tr"/>
    <property type="match status" value="1"/>
</dbReference>
<dbReference type="InterPro" id="IPR036259">
    <property type="entry name" value="MFS_trans_sf"/>
</dbReference>
<evidence type="ECO:0000256" key="4">
    <source>
        <dbReference type="ARBA" id="ARBA00022597"/>
    </source>
</evidence>
<proteinExistence type="predicted"/>
<keyword evidence="2" id="KW-0813">Transport</keyword>
<dbReference type="SUPFAM" id="SSF103473">
    <property type="entry name" value="MFS general substrate transporter"/>
    <property type="match status" value="1"/>
</dbReference>
<protein>
    <recommendedName>
        <fullName evidence="9">Major facilitator superfamily (MFS) profile domain-containing protein</fullName>
    </recommendedName>
</protein>
<dbReference type="PROSITE" id="PS00216">
    <property type="entry name" value="SUGAR_TRANSPORT_1"/>
    <property type="match status" value="1"/>
</dbReference>
<accession>A0AAV7XJ07</accession>
<organism evidence="10 11">
    <name type="scientific">Megalurothrips usitatus</name>
    <name type="common">bean blossom thrips</name>
    <dbReference type="NCBI Taxonomy" id="439358"/>
    <lineage>
        <taxon>Eukaryota</taxon>
        <taxon>Metazoa</taxon>
        <taxon>Ecdysozoa</taxon>
        <taxon>Arthropoda</taxon>
        <taxon>Hexapoda</taxon>
        <taxon>Insecta</taxon>
        <taxon>Pterygota</taxon>
        <taxon>Neoptera</taxon>
        <taxon>Paraneoptera</taxon>
        <taxon>Thysanoptera</taxon>
        <taxon>Terebrantia</taxon>
        <taxon>Thripoidea</taxon>
        <taxon>Thripidae</taxon>
        <taxon>Megalurothrips</taxon>
    </lineage>
</organism>
<feature type="domain" description="Major facilitator superfamily (MFS) profile" evidence="9">
    <location>
        <begin position="1"/>
        <end position="303"/>
    </location>
</feature>
<dbReference type="EMBL" id="JAPTSV010000007">
    <property type="protein sequence ID" value="KAJ1526078.1"/>
    <property type="molecule type" value="Genomic_DNA"/>
</dbReference>
<dbReference type="InterPro" id="IPR020846">
    <property type="entry name" value="MFS_dom"/>
</dbReference>
<evidence type="ECO:0000313" key="11">
    <source>
        <dbReference type="Proteomes" id="UP001075354"/>
    </source>
</evidence>
<name>A0AAV7XJ07_9NEOP</name>
<evidence type="ECO:0000256" key="6">
    <source>
        <dbReference type="ARBA" id="ARBA00022989"/>
    </source>
</evidence>
<dbReference type="PANTHER" id="PTHR48021">
    <property type="match status" value="1"/>
</dbReference>
<dbReference type="PROSITE" id="PS50850">
    <property type="entry name" value="MFS"/>
    <property type="match status" value="1"/>
</dbReference>
<dbReference type="InterPro" id="IPR050549">
    <property type="entry name" value="MFS_Trehalose_Transporter"/>
</dbReference>
<feature type="transmembrane region" description="Helical" evidence="8">
    <location>
        <begin position="147"/>
        <end position="171"/>
    </location>
</feature>
<feature type="transmembrane region" description="Helical" evidence="8">
    <location>
        <begin position="20"/>
        <end position="39"/>
    </location>
</feature>
<evidence type="ECO:0000256" key="1">
    <source>
        <dbReference type="ARBA" id="ARBA00004651"/>
    </source>
</evidence>
<dbReference type="PANTHER" id="PTHR48021:SF1">
    <property type="entry name" value="GH07001P-RELATED"/>
    <property type="match status" value="1"/>
</dbReference>
<evidence type="ECO:0000256" key="7">
    <source>
        <dbReference type="ARBA" id="ARBA00023136"/>
    </source>
</evidence>
<dbReference type="GO" id="GO:0022857">
    <property type="term" value="F:transmembrane transporter activity"/>
    <property type="evidence" value="ECO:0007669"/>
    <property type="project" value="InterPro"/>
</dbReference>
<feature type="transmembrane region" description="Helical" evidence="8">
    <location>
        <begin position="248"/>
        <end position="268"/>
    </location>
</feature>
<dbReference type="FunFam" id="1.20.1250.20:FF:000218">
    <property type="entry name" value="facilitated trehalose transporter Tret1"/>
    <property type="match status" value="1"/>
</dbReference>
<keyword evidence="6 8" id="KW-1133">Transmembrane helix</keyword>
<reference evidence="10" key="1">
    <citation type="submission" date="2022-12" db="EMBL/GenBank/DDBJ databases">
        <title>Chromosome-level genome assembly of the bean flower thrips Megalurothrips usitatus.</title>
        <authorList>
            <person name="Ma L."/>
            <person name="Liu Q."/>
            <person name="Li H."/>
            <person name="Cai W."/>
        </authorList>
    </citation>
    <scope>NUCLEOTIDE SEQUENCE</scope>
    <source>
        <strain evidence="10">Cailab_2022a</strain>
    </source>
</reference>
<feature type="transmembrane region" description="Helical" evidence="8">
    <location>
        <begin position="113"/>
        <end position="135"/>
    </location>
</feature>
<dbReference type="GO" id="GO:0005886">
    <property type="term" value="C:plasma membrane"/>
    <property type="evidence" value="ECO:0007669"/>
    <property type="project" value="UniProtKB-SubCell"/>
</dbReference>
<gene>
    <name evidence="10" type="ORF">ONE63_009243</name>
</gene>
<evidence type="ECO:0000256" key="2">
    <source>
        <dbReference type="ARBA" id="ARBA00022448"/>
    </source>
</evidence>
<dbReference type="AlphaFoldDB" id="A0AAV7XJ07"/>
<keyword evidence="7 8" id="KW-0472">Membrane</keyword>